<feature type="compositionally biased region" description="Basic and acidic residues" evidence="3">
    <location>
        <begin position="1968"/>
        <end position="2000"/>
    </location>
</feature>
<feature type="compositionally biased region" description="Basic and acidic residues" evidence="3">
    <location>
        <begin position="4918"/>
        <end position="4929"/>
    </location>
</feature>
<feature type="region of interest" description="Disordered" evidence="3">
    <location>
        <begin position="5486"/>
        <end position="5512"/>
    </location>
</feature>
<feature type="region of interest" description="Disordered" evidence="3">
    <location>
        <begin position="1854"/>
        <end position="1885"/>
    </location>
</feature>
<feature type="region of interest" description="Disordered" evidence="3">
    <location>
        <begin position="2690"/>
        <end position="2719"/>
    </location>
</feature>
<feature type="region of interest" description="Disordered" evidence="3">
    <location>
        <begin position="5750"/>
        <end position="5787"/>
    </location>
</feature>
<feature type="compositionally biased region" description="Basic and acidic residues" evidence="3">
    <location>
        <begin position="4548"/>
        <end position="4566"/>
    </location>
</feature>
<feature type="compositionally biased region" description="Basic and acidic residues" evidence="3">
    <location>
        <begin position="5870"/>
        <end position="5881"/>
    </location>
</feature>
<feature type="compositionally biased region" description="Basic and acidic residues" evidence="3">
    <location>
        <begin position="420"/>
        <end position="436"/>
    </location>
</feature>
<feature type="region of interest" description="Disordered" evidence="3">
    <location>
        <begin position="5625"/>
        <end position="5653"/>
    </location>
</feature>
<feature type="compositionally biased region" description="Low complexity" evidence="3">
    <location>
        <begin position="4567"/>
        <end position="4581"/>
    </location>
</feature>
<organism evidence="6 7">
    <name type="scientific">Toxoplasma gondii ARI</name>
    <dbReference type="NCBI Taxonomy" id="1074872"/>
    <lineage>
        <taxon>Eukaryota</taxon>
        <taxon>Sar</taxon>
        <taxon>Alveolata</taxon>
        <taxon>Apicomplexa</taxon>
        <taxon>Conoidasida</taxon>
        <taxon>Coccidia</taxon>
        <taxon>Eucoccidiorida</taxon>
        <taxon>Eimeriorina</taxon>
        <taxon>Sarcocystidae</taxon>
        <taxon>Toxoplasma</taxon>
    </lineage>
</organism>
<dbReference type="InterPro" id="IPR042469">
    <property type="entry name" value="HECTD3"/>
</dbReference>
<feature type="compositionally biased region" description="Low complexity" evidence="3">
    <location>
        <begin position="4057"/>
        <end position="4072"/>
    </location>
</feature>
<feature type="region of interest" description="Disordered" evidence="3">
    <location>
        <begin position="4734"/>
        <end position="4791"/>
    </location>
</feature>
<feature type="compositionally biased region" description="Basic and acidic residues" evidence="3">
    <location>
        <begin position="4668"/>
        <end position="4680"/>
    </location>
</feature>
<evidence type="ECO:0000256" key="4">
    <source>
        <dbReference type="SAM" id="Phobius"/>
    </source>
</evidence>
<evidence type="ECO:0000313" key="6">
    <source>
        <dbReference type="EMBL" id="KYF44620.1"/>
    </source>
</evidence>
<feature type="compositionally biased region" description="Low complexity" evidence="3">
    <location>
        <begin position="2366"/>
        <end position="2383"/>
    </location>
</feature>
<gene>
    <name evidence="6" type="ORF">TGARI_280660B</name>
</gene>
<feature type="region of interest" description="Disordered" evidence="3">
    <location>
        <begin position="4372"/>
        <end position="4470"/>
    </location>
</feature>
<feature type="region of interest" description="Disordered" evidence="3">
    <location>
        <begin position="3580"/>
        <end position="3634"/>
    </location>
</feature>
<feature type="compositionally biased region" description="Low complexity" evidence="3">
    <location>
        <begin position="2001"/>
        <end position="2011"/>
    </location>
</feature>
<feature type="active site" description="Glycyl thioester intermediate" evidence="2">
    <location>
        <position position="6116"/>
    </location>
</feature>
<feature type="compositionally biased region" description="Basic and acidic residues" evidence="3">
    <location>
        <begin position="4951"/>
        <end position="4970"/>
    </location>
</feature>
<feature type="region of interest" description="Disordered" evidence="3">
    <location>
        <begin position="2893"/>
        <end position="2943"/>
    </location>
</feature>
<feature type="region of interest" description="Disordered" evidence="3">
    <location>
        <begin position="4854"/>
        <end position="4973"/>
    </location>
</feature>
<feature type="compositionally biased region" description="Low complexity" evidence="3">
    <location>
        <begin position="4892"/>
        <end position="4910"/>
    </location>
</feature>
<proteinExistence type="predicted"/>
<evidence type="ECO:0000256" key="2">
    <source>
        <dbReference type="PROSITE-ProRule" id="PRU00104"/>
    </source>
</evidence>
<feature type="region of interest" description="Disordered" evidence="3">
    <location>
        <begin position="1766"/>
        <end position="1813"/>
    </location>
</feature>
<feature type="compositionally biased region" description="Basic and acidic residues" evidence="3">
    <location>
        <begin position="2540"/>
        <end position="2553"/>
    </location>
</feature>
<dbReference type="PANTHER" id="PTHR46654:SF1">
    <property type="entry name" value="E3 UBIQUITIN-PROTEIN LIGASE HECTD3"/>
    <property type="match status" value="1"/>
</dbReference>
<feature type="compositionally biased region" description="Low complexity" evidence="3">
    <location>
        <begin position="1294"/>
        <end position="1307"/>
    </location>
</feature>
<feature type="compositionally biased region" description="Basic and acidic residues" evidence="3">
    <location>
        <begin position="2177"/>
        <end position="2197"/>
    </location>
</feature>
<feature type="region of interest" description="Disordered" evidence="3">
    <location>
        <begin position="942"/>
        <end position="961"/>
    </location>
</feature>
<feature type="compositionally biased region" description="Low complexity" evidence="3">
    <location>
        <begin position="2228"/>
        <end position="2254"/>
    </location>
</feature>
<feature type="compositionally biased region" description="Basic residues" evidence="3">
    <location>
        <begin position="329"/>
        <end position="341"/>
    </location>
</feature>
<feature type="compositionally biased region" description="Polar residues" evidence="3">
    <location>
        <begin position="2576"/>
        <end position="2589"/>
    </location>
</feature>
<feature type="region of interest" description="Disordered" evidence="3">
    <location>
        <begin position="391"/>
        <end position="457"/>
    </location>
</feature>
<keyword evidence="1 2" id="KW-0833">Ubl conjugation pathway</keyword>
<feature type="region of interest" description="Disordered" evidence="3">
    <location>
        <begin position="1347"/>
        <end position="1406"/>
    </location>
</feature>
<feature type="region of interest" description="Disordered" evidence="3">
    <location>
        <begin position="4542"/>
        <end position="4688"/>
    </location>
</feature>
<dbReference type="GO" id="GO:0004842">
    <property type="term" value="F:ubiquitin-protein transferase activity"/>
    <property type="evidence" value="ECO:0007669"/>
    <property type="project" value="InterPro"/>
</dbReference>
<feature type="region of interest" description="Disordered" evidence="3">
    <location>
        <begin position="3407"/>
        <end position="3533"/>
    </location>
</feature>
<feature type="compositionally biased region" description="Basic and acidic residues" evidence="3">
    <location>
        <begin position="1872"/>
        <end position="1883"/>
    </location>
</feature>
<feature type="region of interest" description="Disordered" evidence="3">
    <location>
        <begin position="1419"/>
        <end position="1443"/>
    </location>
</feature>
<feature type="region of interest" description="Disordered" evidence="3">
    <location>
        <begin position="2619"/>
        <end position="2662"/>
    </location>
</feature>
<feature type="region of interest" description="Disordered" evidence="3">
    <location>
        <begin position="5870"/>
        <end position="5911"/>
    </location>
</feature>
<feature type="region of interest" description="Disordered" evidence="3">
    <location>
        <begin position="5005"/>
        <end position="5033"/>
    </location>
</feature>
<feature type="compositionally biased region" description="Basic and acidic residues" evidence="3">
    <location>
        <begin position="2520"/>
        <end position="2531"/>
    </location>
</feature>
<feature type="compositionally biased region" description="Low complexity" evidence="3">
    <location>
        <begin position="1538"/>
        <end position="1548"/>
    </location>
</feature>
<sequence length="6160" mass="660594">CIYIYMYIYIYISGLAFVCFDVSVLSVFSRVPFCSGPSERPWSSPVFLPGFRFSYAFHPFGLNSACVPLPNPMCGSSAPGLWMSPDFTPLEFSSPANDPRAEDVTAARGAQLAALDRTFLGRSFDVSGSAANREHRAGEAPPSRATYTPYAYPSLPSRELQEIPANGRERSEAGTAAGEREQARRRELRDAPSEATLGTSRGRRRVAQASEARPRRGGDAGGAGRRRRPLSGSSGSKSRRGSLGRTRETEDSSANATMWGWTFAVSVANRAEVLQHYTNLPAAAFPSPAAGQALRDGFSRLLDSPPSPVADVREDGDKRDGGVGVSNVGRRRTPRRKSHRREAKAFFSLQASLFLDVFQPTVDLSFLRWLLEDVGRHPEVRAEAAKCGRDFSLPKEETEKEHEREEDAEGAATLAGRGPTLERDEFAYGGEEREARTTAAKSRRRQEGQLDSDAEGREERVKASLRCLLESVYHPNILQALVGLAGTCATLEGCGPSFQPAAVFLIKRFAQVICVASSLQLAPWLQGRPLPTRGRPQELTKRSCASSPPPSVHTSLPACVGPSDDPLSSPFFLCSYSSSPSAACTVKHPEDSRDSGGLGAGNGTPASFVLSSPFSGLSSRSEAPRSRVASPASSLYVSSNTEEVSGTSLSTSSLAVSPKAVDDGCSTRAARADLDSAGSSSLAFASMSEERDFQNSAERKEEHLEDEAAARIGRMRFFFLLLFTEIAAQIRVPRVADCVFKSGGETTLSASSLEIADAVSDPSLSSTLPSRPRPLRPSQNIILPPLVEYVGQVLALLFDACKCAYDCACRPQACEARWRAAALQAASRGRAVRSEDLETEREERRHQTIPSRFDATSWPSCCSPFFALEGEASYINSASEPPQMGSAALGSRLVSHSRFQSPDSLERESGRFVFPRCPESCNVPRPLSCPCFLSRQQTSKPNCRSSPQPALPSSSLASSSPSPSPYAVSLVSRQSTRAVCGCSSLPPDLPGVLSEGSVSLPVCGGKCMQSSFCSPHSSCLSDGSFSLSFPPSRVPIHGHDLSVGLPGFCVERAVKDFLLHCRVLQDLRSLEGTFPAAHAIPAAFFVFEFLQRLAALRAVERSRQGDEAVCSNPRLSSLEEDRGRRLEVGDTAGDSWRRGGAETSKAPERTPVRVGAFWNEQLRLDGQRCRGSPGEKGVDRCEIDFWKFLPLLDDACRQMLLPQHLDLRRELFPLVSRLCKTRRQIASELDALPRVETARDGRFSRDTRSGETDSWTRATRILRATEAERRQLAPTQERPDTCNRGQSDGQGRCPFIPSSSSFSPASAVCERERETEADSMVEQEQREYLEGRQGAEGLCRRGVSREEEEFAVDGDSRAELGSVSGQRGSEARTQFSERRNPPHTRSESPRLGRETGATPPSGLFAPPRLLRAEFNVAGRSGETESTRMFQRRQTPPRGSEETYTPLLLTSPLQLSLATHSFQSHKPYKVALSASSFALPLRSEFASPSTGIDAMEALLAPLRLDAGGSRDEIRAFSGKQARESGNAGERKETRETRLPRSCSSRVSPVSQGPDVPVFSPLVVRLHASELQRRLCLRQEAKWQKRSEASALGVVCVSSVSDLSPLLSSYALPEARDPIQAPLSVSEERQGPHVRDSGDAGLEPRGEAAETESRASLIGEGSVELLRDLALCFDADVRTVPLSPYASGAVVGFCSSPEQLAPGDLLTVYAQCRDSVFGSPPNLGSPSPWVPVIEMSNYHTDCLWFAGDYSPSFSPHLFFPAGAPSLSREASHARGDRSTVTRRDRSPDRGQQRGGERHQGSVLERGEERDGERDRGTGFFALGSLAAAVRLGLLDATEAAVFCPDAALSEIGEIQQEEERRDAGKRHGSSFFFKDLHKQRSRPSDSGKAALALAAAAGASALQTKMLDGFPEEEKKLRGDPKQAALLATPQFPFSRPASFLWRLPPSLAVSSCAENAKSKNVTTCLSLDNRDANHDSLTDATVDPHSRDTDSRPASGTEKKPASSQPSLASLPPHTPTSLATSAGRPQQSGHLSRPRSSSCSALSSTLLAVRLPGRASRAPHPPLPPGYQRRNSGFAPLGGPGGPAGLVSRPTRRRTFSGTCVGRGGSASSFVGTLGGSLSSLPTTGRRSSYCASSAPLLSAASLPSHRTLERAPAERQRDSSAGDMGRRSGVFLEHWAPSRDRRDRTTDTREEGERMVGEGIVLQEDSIGRERRFSSSLVREAQDIHADSSASLYSSDSAFSSSATPSLSPFESSAASAVLPGVGDSAGPGMRRTNAARKPPDASQSLGSPQTLETVAGLSRVMPLGSGAFSNSSEAISLTQTEAASVACGAAPSPCFPGEPHSSSVPDISSGQDLCDLSVASSSLARPSPLPSLSSPLPSLPAEAGESQREAAGGMDDEAQGMRGEERVSASEAIHLVSGALIPRDEFLRSGGWRVEFTVGWRQNARNQPLLAPDEGGAPALPRPREASDAEGEESQREEDVRGWHSGPEFGWVPLTHEVSPEEQAVDDLLAKLLEAKETEAGVKVGEQRQADAGLQSAETHEEHRKDRRDRQTPAAVGEPMCAGKSASAKDSESRQATQGRPWSSRSSHALPPSIKIAPPSSRYFWLSCSTQVLSGSGVVSLSPRRGREGPGTSPRPQGESDKTLSLQPQSPRAADAASSVSLLHDAPASSFVSPSSVAAAAAGGEDAGKTLPRLACGSGVPGEGGEGGDGDAQEPCESSRLVLGPSEFLSHPLIPDPPIYQRAFALAEHLKRSYPPESFIPPCYRVLPSPGTLRPSPSAAQRPGASSLSSCPSSLCPSSVSSASASFSALSSESASSSVLSVHPVAARERSVPTFTRLMSRVHARHEQVRQTQVDEVRGVWCVSLQDRQKIYDAVVAGDWGDAHASSLLSHVEGPAGSGHSARSGVSGEGERRESEAPEKPEGRRWGDGDSVEPRHEDDGQFPLPAFASLLERRTPKDFLARAKALCSAPTRHFRRERESCEDSPSLQSPLRASAARRVTQNAGGDSETPEVEVRALPDSVSSSGPTGDSWETHRDQGGVEESGENSSHGGRERDAPSLPLADTLGLPVRAFVGSPGRSPSEGHQETGPVGQGDTAQGGDRAVDDEREAFGEDGKRGRMGSQRQDPARRKSEFQTEGRNELRSVVEKHFLVREKEQFDGKGSYLRTSKVTMELLFSPDVDRIRDLHAALTDLKTAIVEAETLLSSSFSPCSCSPECSSSSSRSSRSLCSARSSFSAEAREAMAARVARLVKRVKMLQQPGARDEVRCSFAVHPADSDSRAKSNEETSSESPSVAWTVGSLKSLLGAGRGVALCPAVKFGPCVTVVQVTRVEHPRPAPRTLCLMNSPAALISNCSSLKICLSRSPYPTHRDWQLLNALPADAFLDAFAPRRVRLVLEGRRGEALTACGESTNSLRRSVPANSVGKAAERRDRTPLKETRQSPPDASRTRALQTASDTEERERREERDEKQREDRGSKAARDAEAAGGHEEENSSGTSPETEEPCVEADGRDTETSRERKGWRRQRRGALDEETSSIVSVTAGVTTDSSRGVTIGQSSEDLQWIEQGEREELGACIELEKAQEKPQSETSLTEAVCDPTPGRRSVVEPQLSSSSVESSSSRGDPSFSISPQIDGIRDAGRQADLERHDRSVFSSERDVSGTQIADRLRCFFAPFPALLCFPRCTSRRQDRSAEGAALEPSRVSPPPPRRVSPDSSSCRLDPPSAEVGDTAQEPAVLPGTVQTGNAVAAEVSTGRTELAEEAADLRSPVVLSERRERLFEEGASTSQAAGFGPCRLPSPATGLCPAVGFDDANAHPGALHASFEEMGDGSSCGGSSWNRILFEQEPGLSYIGPPQPWSRVPDCVTGVAAGGSAFRRVAKRERERVEVPERYDGWRLLVRQVIPEEFQVKAALACEEAVASELSETAAHLANLLSPATANGRGRPHKGPRQGRGSLERATQSREKSRVSIAPQETGGELEMPREGGEGRDRHAVGESANNAGSPSGVVDGEVKGDRQDASIRRGAKNESCVRDRVGRSPIREIDSNGSLVLPVTPESPPSSQAAAVSAASGGASDHPVFPGCLLAGPAQAPDRGVSSPETLPRSPDFCSAASSGAPEVSRPSGREWGVAEEMLASSQLSVSSHSPASQVPRPSASVASASSSPASPETGCLLGLVPVGGVLSPDAVERSFSDQCLRGSDSVRERCQAGETSLSFRSAESLAAPALSPAPLAFSPSVLASVGSGGPHAASRVSGSQWGQLSRVERRPRPRKVFQEALRRALLPMRLEGLLRDLEVRLGVQGEPWPDALLLRLIDITVKANESLRDAKTGPEIRPLTPLLLPLPGSARRREREREQRFRTTGFDLTRTAGEDNHWCLQDENAEKRDSAEQERSIRFEHDEDDRRPFAPSNGSGPDPHTVLLSDSPFSRGSYANPSSLPCSTAEPSPAASHSDACSSQTPDGSSPALPLPPRDFFADLPSSPDTALLDVSPHAFVVRPFQVATSLDGALRVSALDVWTWHLPFFPDLSPDAVAAWLLRAQKVQVCRATQRGKATGDARTRGRQGSEGRSGADAESGEPAGEEAPSSRAGERQLRVFPGGSGGLRGLHGDGFESSEESLHAATSPRFLRHAPSLDSSEDSPHYDFDSDYGVDGGAMTEGGENDGSVFWDDGDAEGERSWPRGREPSFGDPETYDTEEAHTVEGFSNSVNRSWDIDEGFEVPHPREEEGQEHVFVFQDGGMSLASSSESPGASGRAGDGETSSLPGAALPPAPGAPRGASSAGESDDGSSAEEADDLQDAVGEEGEALHPNATASLSRTASGASDVFTRGYVAGVDRLAEELWTLYELLVFRECVKRVKNAERAKREERERRAKRRPTQRAEGLRKTHKQTPCGDSSRRSCAAPASSASASIAAVRSQGARRQRQREPREMERRSTAAEAGEGSERAQVEAREEIEEREQGREGGGRRRSRRQDTGHCHASSSFPYYEGILAVIEEDEASALFDQSKSLRAGCEADGENEEGGSEAISQGERKEDGLSRRGAKPFLTGSSPIYTAVASPLVELPSFCSPLLYQVLYEILLLFLRLGLARCVARGSSSSADLLRYWPPTVGDIRAALQLRLRYLHQVNVSFLFLSPFLPTIPPPHPYTYAERHEVHLGLAASAVSSRGDTAEREEGGATTGARRRGFRLKHPRNSVAFAWLPTGAPAREDLPGAATTEGLRARAAWGLRTLPPVSWRPRKEAARRPRTPGGARTCNRDTDENLSFQKEGRKRSLNQNCVRGTPGSASLAGIPAFSSSLWGRRESEASLEDRDKVLVALAGTKSLLLPAVKNFLFRASTIYRVHAVRQQILRLPGFSYAFREPDRPRQALATVSLSPSFSALLPASHGFCATQPQLASEFPSLSPAGVAQTAPRMSLAWEATVSLVRLHAPLEALCVLSPSRQPRSLLAEGRSGSSATLVVDVAAPLPESWGNVGAAAVLLDRIAARQPETAAASSVSLSQTLPGVRTPGSGGEGAGAEARGLDAGDGRLFAEARFAKSLTGQLARQLQHVETLKLVARERAFVVQLRGEGAQDLGGPYAEILSNLCDDLVSQRLVVECPNARNSVGNNRDVAILNPHVREFLLGADLAAPDSGVHTPQLRGGSPGSDASDSEPFDENTDVWPKRGTGCFESHLRSLEEATELVSLGCQGPSPLGFSDASCASGWAPILPPQPLLPVGPAAARGVRSVEALQAQCVEFCGLFGFFAASPSVATLSAATPTLSTTSRSSSSSAPSSLDAEARETERRRMREAPDHGRRSATCLLSSLGQGLASTLFVVGRLMACAVLTQSPLNLSLSPALWKLLLFQLPSLQDIQAVDVLAAKQLKTFLACAGLTQREGGRLAPAHDKGADAGEEEESEGERGDVEGGEAGEGRETGRVGRLERERDQAILQAFAQNGWTFGDALGRNVELFPGGSQRPVDDAEIAEAVQAALFAKLTEGREAAAWLAYGLYDLLPLPQVQATLTADDLRQLVCGDDDIAISVLMRHSKVTWDTSDARERALIDNLWEVLNAFTKKEKQMFLRFVSGRSRLPRSWVAGDPSASSHKFEIHIMRDEEALEIQDASLRSVRVAEHQTVDDRLPTASTCFFMIKLPKYSSKEVLRQKLKLAITSCVDIDLDALHHDFEFAQFE</sequence>
<dbReference type="PROSITE" id="PS50237">
    <property type="entry name" value="HECT"/>
    <property type="match status" value="1"/>
</dbReference>
<feature type="compositionally biased region" description="Basic and acidic residues" evidence="3">
    <location>
        <begin position="391"/>
        <end position="405"/>
    </location>
</feature>
<keyword evidence="4" id="KW-0812">Transmembrane</keyword>
<feature type="region of interest" description="Disordered" evidence="3">
    <location>
        <begin position="4325"/>
        <end position="4360"/>
    </location>
</feature>
<evidence type="ECO:0000259" key="5">
    <source>
        <dbReference type="PROSITE" id="PS50237"/>
    </source>
</evidence>
<feature type="region of interest" description="Disordered" evidence="3">
    <location>
        <begin position="298"/>
        <end position="341"/>
    </location>
</feature>
<feature type="region of interest" description="Disordered" evidence="3">
    <location>
        <begin position="129"/>
        <end position="254"/>
    </location>
</feature>
<feature type="region of interest" description="Disordered" evidence="3">
    <location>
        <begin position="2974"/>
        <end position="3141"/>
    </location>
</feature>
<keyword evidence="6" id="KW-0808">Transferase</keyword>
<protein>
    <submittedName>
        <fullName evidence="6">HECT-domain (Ubiquitin-transferase) domain-containing protein</fullName>
    </submittedName>
</protein>
<dbReference type="SUPFAM" id="SSF56204">
    <property type="entry name" value="Hect, E3 ligase catalytic domain"/>
    <property type="match status" value="1"/>
</dbReference>
<feature type="compositionally biased region" description="Basic and acidic residues" evidence="3">
    <location>
        <begin position="5890"/>
        <end position="5911"/>
    </location>
</feature>
<feature type="region of interest" description="Disordered" evidence="3">
    <location>
        <begin position="2366"/>
        <end position="2408"/>
    </location>
</feature>
<feature type="compositionally biased region" description="Basic and acidic residues" evidence="3">
    <location>
        <begin position="2911"/>
        <end position="2941"/>
    </location>
</feature>
<feature type="region of interest" description="Disordered" evidence="3">
    <location>
        <begin position="1515"/>
        <end position="1548"/>
    </location>
</feature>
<feature type="compositionally biased region" description="Polar residues" evidence="3">
    <location>
        <begin position="4448"/>
        <end position="4457"/>
    </location>
</feature>
<feature type="compositionally biased region" description="Basic and acidic residues" evidence="3">
    <location>
        <begin position="2147"/>
        <end position="2167"/>
    </location>
</feature>
<feature type="compositionally biased region" description="Basic and acidic residues" evidence="3">
    <location>
        <begin position="3427"/>
        <end position="3440"/>
    </location>
</feature>
<feature type="compositionally biased region" description="Low complexity" evidence="3">
    <location>
        <begin position="4331"/>
        <end position="4340"/>
    </location>
</feature>
<feature type="compositionally biased region" description="Low complexity" evidence="3">
    <location>
        <begin position="3606"/>
        <end position="3620"/>
    </location>
</feature>
<dbReference type="InterPro" id="IPR035983">
    <property type="entry name" value="Hect_E3_ubiquitin_ligase"/>
</dbReference>
<feature type="compositionally biased region" description="Basic and acidic residues" evidence="3">
    <location>
        <begin position="3103"/>
        <end position="3118"/>
    </location>
</feature>
<feature type="compositionally biased region" description="Basic and acidic residues" evidence="3">
    <location>
        <begin position="4936"/>
        <end position="4945"/>
    </location>
</feature>
<feature type="compositionally biased region" description="Low complexity" evidence="3">
    <location>
        <begin position="4734"/>
        <end position="4748"/>
    </location>
</feature>
<feature type="region of interest" description="Disordered" evidence="3">
    <location>
        <begin position="1266"/>
        <end position="1329"/>
    </location>
</feature>
<dbReference type="Pfam" id="PF00632">
    <property type="entry name" value="HECT"/>
    <property type="match status" value="1"/>
</dbReference>
<feature type="compositionally biased region" description="Polar residues" evidence="3">
    <location>
        <begin position="2015"/>
        <end position="2027"/>
    </location>
</feature>
<feature type="transmembrane region" description="Helical" evidence="4">
    <location>
        <begin position="7"/>
        <end position="28"/>
    </location>
</feature>
<feature type="region of interest" description="Disordered" evidence="3">
    <location>
        <begin position="528"/>
        <end position="558"/>
    </location>
</feature>
<feature type="compositionally biased region" description="Basic and acidic residues" evidence="3">
    <location>
        <begin position="1266"/>
        <end position="1281"/>
    </location>
</feature>
<dbReference type="Proteomes" id="UP000074247">
    <property type="component" value="Unassembled WGS sequence"/>
</dbReference>
<feature type="compositionally biased region" description="Low complexity" evidence="3">
    <location>
        <begin position="5750"/>
        <end position="5767"/>
    </location>
</feature>
<name>A0A139Y0U9_TOXGO</name>
<comment type="caution">
    <text evidence="6">The sequence shown here is derived from an EMBL/GenBank/DDBJ whole genome shotgun (WGS) entry which is preliminary data.</text>
</comment>
<feature type="region of interest" description="Disordered" evidence="3">
    <location>
        <begin position="3933"/>
        <end position="4121"/>
    </location>
</feature>
<feature type="compositionally biased region" description="Basic and acidic residues" evidence="3">
    <location>
        <begin position="2464"/>
        <end position="2484"/>
    </location>
</feature>
<feature type="compositionally biased region" description="Basic and acidic residues" evidence="3">
    <location>
        <begin position="1527"/>
        <end position="1537"/>
    </location>
</feature>
<feature type="compositionally biased region" description="Acidic residues" evidence="3">
    <location>
        <begin position="4777"/>
        <end position="4791"/>
    </location>
</feature>
<reference evidence="6 7" key="1">
    <citation type="journal article" date="2016" name="Nat. Commun.">
        <title>Local admixture of amplified and diversified secreted pathogenesis determinants shapes mosaic Toxoplasma gondii genomes.</title>
        <authorList>
            <person name="Lorenzi H."/>
            <person name="Khan A."/>
            <person name="Behnke M.S."/>
            <person name="Namasivayam S."/>
            <person name="Swapna L.S."/>
            <person name="Hadjithomas M."/>
            <person name="Karamycheva S."/>
            <person name="Pinney D."/>
            <person name="Brunk B.P."/>
            <person name="Ajioka J.W."/>
            <person name="Ajzenberg D."/>
            <person name="Boothroyd J.C."/>
            <person name="Boyle J.P."/>
            <person name="Darde M.L."/>
            <person name="Diaz-Miranda M.A."/>
            <person name="Dubey J.P."/>
            <person name="Fritz H.M."/>
            <person name="Gennari S.M."/>
            <person name="Gregory B.D."/>
            <person name="Kim K."/>
            <person name="Saeij J.P."/>
            <person name="Su C."/>
            <person name="White M.W."/>
            <person name="Zhu X.Q."/>
            <person name="Howe D.K."/>
            <person name="Rosenthal B.M."/>
            <person name="Grigg M.E."/>
            <person name="Parkinson J."/>
            <person name="Liu L."/>
            <person name="Kissinger J.C."/>
            <person name="Roos D.S."/>
            <person name="Sibley L.D."/>
        </authorList>
    </citation>
    <scope>NUCLEOTIDE SEQUENCE [LARGE SCALE GENOMIC DNA]</scope>
    <source>
        <strain evidence="6 7">ARI</strain>
    </source>
</reference>
<feature type="region of interest" description="Disordered" evidence="3">
    <location>
        <begin position="3690"/>
        <end position="3732"/>
    </location>
</feature>
<feature type="compositionally biased region" description="Basic and acidic residues" evidence="3">
    <location>
        <begin position="167"/>
        <end position="192"/>
    </location>
</feature>
<feature type="non-terminal residue" evidence="6">
    <location>
        <position position="1"/>
    </location>
</feature>
<feature type="region of interest" description="Disordered" evidence="3">
    <location>
        <begin position="2449"/>
        <end position="2500"/>
    </location>
</feature>
<feature type="compositionally biased region" description="Basic and acidic residues" evidence="3">
    <location>
        <begin position="3508"/>
        <end position="3519"/>
    </location>
</feature>
<dbReference type="InterPro" id="IPR000569">
    <property type="entry name" value="HECT_dom"/>
</dbReference>
<evidence type="ECO:0000256" key="3">
    <source>
        <dbReference type="SAM" id="MobiDB-lite"/>
    </source>
</evidence>
<dbReference type="SMART" id="SM00119">
    <property type="entry name" value="HECTc"/>
    <property type="match status" value="1"/>
</dbReference>
<feature type="compositionally biased region" description="Basic and acidic residues" evidence="3">
    <location>
        <begin position="3127"/>
        <end position="3141"/>
    </location>
</feature>
<feature type="compositionally biased region" description="Basic and acidic residues" evidence="3">
    <location>
        <begin position="1767"/>
        <end position="1813"/>
    </location>
</feature>
<feature type="compositionally biased region" description="Basic and acidic residues" evidence="3">
    <location>
        <begin position="4377"/>
        <end position="4401"/>
    </location>
</feature>
<feature type="domain" description="HECT" evidence="5">
    <location>
        <begin position="5808"/>
        <end position="6157"/>
    </location>
</feature>
<feature type="compositionally biased region" description="Basic and acidic residues" evidence="3">
    <location>
        <begin position="4854"/>
        <end position="4864"/>
    </location>
</feature>
<feature type="compositionally biased region" description="Basic and acidic residues" evidence="3">
    <location>
        <begin position="1624"/>
        <end position="1651"/>
    </location>
</feature>
<evidence type="ECO:0000256" key="1">
    <source>
        <dbReference type="ARBA" id="ARBA00022786"/>
    </source>
</evidence>
<feature type="region of interest" description="Disordered" evidence="3">
    <location>
        <begin position="2142"/>
        <end position="2204"/>
    </location>
</feature>
<feature type="compositionally biased region" description="Low complexity" evidence="3">
    <location>
        <begin position="945"/>
        <end position="961"/>
    </location>
</feature>
<feature type="compositionally biased region" description="Polar residues" evidence="3">
    <location>
        <begin position="4420"/>
        <end position="4439"/>
    </location>
</feature>
<keyword evidence="4" id="KW-1133">Transmembrane helix</keyword>
<evidence type="ECO:0000313" key="7">
    <source>
        <dbReference type="Proteomes" id="UP000074247"/>
    </source>
</evidence>
<dbReference type="PANTHER" id="PTHR46654">
    <property type="entry name" value="E3 UBIQUITIN-PROTEIN LIGASE HECTD3"/>
    <property type="match status" value="1"/>
</dbReference>
<feature type="region of interest" description="Disordered" evidence="3">
    <location>
        <begin position="2228"/>
        <end position="2291"/>
    </location>
</feature>
<keyword evidence="4" id="KW-0472">Membrane</keyword>
<feature type="compositionally biased region" description="Basic and acidic residues" evidence="3">
    <location>
        <begin position="3458"/>
        <end position="3492"/>
    </location>
</feature>
<feature type="region of interest" description="Disordered" evidence="3">
    <location>
        <begin position="5229"/>
        <end position="5250"/>
    </location>
</feature>
<feature type="region of interest" description="Disordered" evidence="3">
    <location>
        <begin position="1968"/>
        <end position="2090"/>
    </location>
</feature>
<feature type="compositionally biased region" description="Basic and acidic residues" evidence="3">
    <location>
        <begin position="1375"/>
        <end position="1393"/>
    </location>
</feature>
<feature type="region of interest" description="Disordered" evidence="3">
    <location>
        <begin position="1620"/>
        <end position="1652"/>
    </location>
</feature>
<dbReference type="Gene3D" id="3.90.1750.10">
    <property type="entry name" value="Hect, E3 ligase catalytic domains"/>
    <property type="match status" value="1"/>
</dbReference>
<feature type="compositionally biased region" description="Basic and acidic residues" evidence="3">
    <location>
        <begin position="311"/>
        <end position="321"/>
    </location>
</feature>
<feature type="compositionally biased region" description="Basic and acidic residues" evidence="3">
    <location>
        <begin position="5769"/>
        <end position="5787"/>
    </location>
</feature>
<dbReference type="EMBL" id="AGQS02004351">
    <property type="protein sequence ID" value="KYF44620.1"/>
    <property type="molecule type" value="Genomic_DNA"/>
</dbReference>
<feature type="region of interest" description="Disordered" evidence="3">
    <location>
        <begin position="4135"/>
        <end position="4160"/>
    </location>
</feature>
<dbReference type="VEuPathDB" id="ToxoDB:TGARI_280660B"/>
<feature type="region of interest" description="Disordered" evidence="3">
    <location>
        <begin position="4241"/>
        <end position="4260"/>
    </location>
</feature>
<feature type="compositionally biased region" description="Basic and acidic residues" evidence="3">
    <location>
        <begin position="4008"/>
        <end position="4042"/>
    </location>
</feature>
<feature type="compositionally biased region" description="Basic and acidic residues" evidence="3">
    <location>
        <begin position="3978"/>
        <end position="3992"/>
    </location>
</feature>
<feature type="compositionally biased region" description="Low complexity" evidence="3">
    <location>
        <begin position="2028"/>
        <end position="2047"/>
    </location>
</feature>
<feature type="compositionally biased region" description="Basic and acidic residues" evidence="3">
    <location>
        <begin position="4344"/>
        <end position="4354"/>
    </location>
</feature>
<dbReference type="Gene3D" id="3.30.2410.10">
    <property type="entry name" value="Hect, E3 ligase catalytic domain"/>
    <property type="match status" value="1"/>
</dbReference>
<accession>A0A139Y0U9</accession>
<feature type="region of interest" description="Disordered" evidence="3">
    <location>
        <begin position="2520"/>
        <end position="2596"/>
    </location>
</feature>
<feature type="compositionally biased region" description="Acidic residues" evidence="3">
    <location>
        <begin position="5641"/>
        <end position="5650"/>
    </location>
</feature>
<feature type="compositionally biased region" description="Polar residues" evidence="3">
    <location>
        <begin position="1363"/>
        <end position="1374"/>
    </location>
</feature>